<dbReference type="RefSeq" id="XP_020052989.1">
    <property type="nucleotide sequence ID" value="XM_020200024.1"/>
</dbReference>
<feature type="transmembrane region" description="Helical" evidence="6">
    <location>
        <begin position="110"/>
        <end position="130"/>
    </location>
</feature>
<keyword evidence="2 6" id="KW-0812">Transmembrane</keyword>
<sequence length="365" mass="41251">MSTTTFIATATSALTSATSTETCTHPQPGKNGYLPPEACDAILMYVPSFAAAVLFCVLFGFTTICHLVQAVIYKKRYAWVVIMGALWELLAFIFRALLTRKQNSDIYDTLYTIFFLLAPIWINAYLYMTLGRLIHFFLPTRRLAHLTSTHYARLFVWLDIVAFLVQLAGAFMTTGEDQPQSTTMRGLHIYMGGIGMQEFFVLIFTGLTIHLHRKLLSMERDGTLDAERVYRAAGGPFRPTWKKLLAVMYLALGLITVRIVFRLAQYARGTDVNNPVLTHEWYEYVFDAVPMFVALVGLNVVHPGQVLRGEGSEFPRLSRREKKALKRERKERKREVRMRRKLGDGAGESFEELGVLEGGSAGVRG</sequence>
<dbReference type="OMA" id="VNAFIYM"/>
<dbReference type="PANTHER" id="PTHR31465">
    <property type="entry name" value="PROTEIN RTA1-RELATED"/>
    <property type="match status" value="1"/>
</dbReference>
<keyword evidence="3 6" id="KW-1133">Transmembrane helix</keyword>
<keyword evidence="4 6" id="KW-0472">Membrane</keyword>
<evidence type="ECO:0000256" key="6">
    <source>
        <dbReference type="SAM" id="Phobius"/>
    </source>
</evidence>
<evidence type="ECO:0000256" key="2">
    <source>
        <dbReference type="ARBA" id="ARBA00022692"/>
    </source>
</evidence>
<evidence type="ECO:0000313" key="7">
    <source>
        <dbReference type="EMBL" id="OJJ96649.1"/>
    </source>
</evidence>
<accession>A0A1L9WKG2</accession>
<organism evidence="7 8">
    <name type="scientific">Aspergillus aculeatus (strain ATCC 16872 / CBS 172.66 / WB 5094)</name>
    <dbReference type="NCBI Taxonomy" id="690307"/>
    <lineage>
        <taxon>Eukaryota</taxon>
        <taxon>Fungi</taxon>
        <taxon>Dikarya</taxon>
        <taxon>Ascomycota</taxon>
        <taxon>Pezizomycotina</taxon>
        <taxon>Eurotiomycetes</taxon>
        <taxon>Eurotiomycetidae</taxon>
        <taxon>Eurotiales</taxon>
        <taxon>Aspergillaceae</taxon>
        <taxon>Aspergillus</taxon>
        <taxon>Aspergillus subgen. Circumdati</taxon>
    </lineage>
</organism>
<dbReference type="VEuPathDB" id="FungiDB:ASPACDRAFT_34183"/>
<comment type="subcellular location">
    <subcellularLocation>
        <location evidence="1">Membrane</location>
        <topology evidence="1">Multi-pass membrane protein</topology>
    </subcellularLocation>
</comment>
<protein>
    <recommendedName>
        <fullName evidence="9">RTA1 domain protein</fullName>
    </recommendedName>
</protein>
<dbReference type="EMBL" id="KV878985">
    <property type="protein sequence ID" value="OJJ96649.1"/>
    <property type="molecule type" value="Genomic_DNA"/>
</dbReference>
<feature type="transmembrane region" description="Helical" evidence="6">
    <location>
        <begin position="77"/>
        <end position="98"/>
    </location>
</feature>
<dbReference type="AlphaFoldDB" id="A0A1L9WKG2"/>
<feature type="transmembrane region" description="Helical" evidence="6">
    <location>
        <begin position="43"/>
        <end position="65"/>
    </location>
</feature>
<feature type="transmembrane region" description="Helical" evidence="6">
    <location>
        <begin position="189"/>
        <end position="211"/>
    </location>
</feature>
<dbReference type="GO" id="GO:0016020">
    <property type="term" value="C:membrane"/>
    <property type="evidence" value="ECO:0007669"/>
    <property type="project" value="UniProtKB-SubCell"/>
</dbReference>
<dbReference type="STRING" id="690307.A0A1L9WKG2"/>
<dbReference type="Pfam" id="PF04479">
    <property type="entry name" value="RTA1"/>
    <property type="match status" value="1"/>
</dbReference>
<evidence type="ECO:0000256" key="1">
    <source>
        <dbReference type="ARBA" id="ARBA00004141"/>
    </source>
</evidence>
<evidence type="ECO:0000256" key="4">
    <source>
        <dbReference type="ARBA" id="ARBA00023136"/>
    </source>
</evidence>
<evidence type="ECO:0000256" key="3">
    <source>
        <dbReference type="ARBA" id="ARBA00022989"/>
    </source>
</evidence>
<dbReference type="InterPro" id="IPR007568">
    <property type="entry name" value="RTA1"/>
</dbReference>
<feature type="transmembrane region" description="Helical" evidence="6">
    <location>
        <begin position="281"/>
        <end position="301"/>
    </location>
</feature>
<feature type="region of interest" description="Disordered" evidence="5">
    <location>
        <begin position="320"/>
        <end position="340"/>
    </location>
</feature>
<dbReference type="GeneID" id="30973838"/>
<dbReference type="OrthoDB" id="5384040at2759"/>
<dbReference type="PANTHER" id="PTHR31465:SF15">
    <property type="entry name" value="LIPID TRANSPORTER ATNI-RELATED"/>
    <property type="match status" value="1"/>
</dbReference>
<reference evidence="8" key="1">
    <citation type="journal article" date="2017" name="Genome Biol.">
        <title>Comparative genomics reveals high biological diversity and specific adaptations in the industrially and medically important fungal genus Aspergillus.</title>
        <authorList>
            <person name="de Vries R.P."/>
            <person name="Riley R."/>
            <person name="Wiebenga A."/>
            <person name="Aguilar-Osorio G."/>
            <person name="Amillis S."/>
            <person name="Uchima C.A."/>
            <person name="Anderluh G."/>
            <person name="Asadollahi M."/>
            <person name="Askin M."/>
            <person name="Barry K."/>
            <person name="Battaglia E."/>
            <person name="Bayram O."/>
            <person name="Benocci T."/>
            <person name="Braus-Stromeyer S.A."/>
            <person name="Caldana C."/>
            <person name="Canovas D."/>
            <person name="Cerqueira G.C."/>
            <person name="Chen F."/>
            <person name="Chen W."/>
            <person name="Choi C."/>
            <person name="Clum A."/>
            <person name="Dos Santos R.A."/>
            <person name="Damasio A.R."/>
            <person name="Diallinas G."/>
            <person name="Emri T."/>
            <person name="Fekete E."/>
            <person name="Flipphi M."/>
            <person name="Freyberg S."/>
            <person name="Gallo A."/>
            <person name="Gournas C."/>
            <person name="Habgood R."/>
            <person name="Hainaut M."/>
            <person name="Harispe M.L."/>
            <person name="Henrissat B."/>
            <person name="Hilden K.S."/>
            <person name="Hope R."/>
            <person name="Hossain A."/>
            <person name="Karabika E."/>
            <person name="Karaffa L."/>
            <person name="Karanyi Z."/>
            <person name="Krasevec N."/>
            <person name="Kuo A."/>
            <person name="Kusch H."/>
            <person name="LaButti K."/>
            <person name="Lagendijk E.L."/>
            <person name="Lapidus A."/>
            <person name="Levasseur A."/>
            <person name="Lindquist E."/>
            <person name="Lipzen A."/>
            <person name="Logrieco A.F."/>
            <person name="MacCabe A."/>
            <person name="Maekelae M.R."/>
            <person name="Malavazi I."/>
            <person name="Melin P."/>
            <person name="Meyer V."/>
            <person name="Mielnichuk N."/>
            <person name="Miskei M."/>
            <person name="Molnar A.P."/>
            <person name="Mule G."/>
            <person name="Ngan C.Y."/>
            <person name="Orejas M."/>
            <person name="Orosz E."/>
            <person name="Ouedraogo J.P."/>
            <person name="Overkamp K.M."/>
            <person name="Park H.-S."/>
            <person name="Perrone G."/>
            <person name="Piumi F."/>
            <person name="Punt P.J."/>
            <person name="Ram A.F."/>
            <person name="Ramon A."/>
            <person name="Rauscher S."/>
            <person name="Record E."/>
            <person name="Riano-Pachon D.M."/>
            <person name="Robert V."/>
            <person name="Roehrig J."/>
            <person name="Ruller R."/>
            <person name="Salamov A."/>
            <person name="Salih N.S."/>
            <person name="Samson R.A."/>
            <person name="Sandor E."/>
            <person name="Sanguinetti M."/>
            <person name="Schuetze T."/>
            <person name="Sepcic K."/>
            <person name="Shelest E."/>
            <person name="Sherlock G."/>
            <person name="Sophianopoulou V."/>
            <person name="Squina F.M."/>
            <person name="Sun H."/>
            <person name="Susca A."/>
            <person name="Todd R.B."/>
            <person name="Tsang A."/>
            <person name="Unkles S.E."/>
            <person name="van de Wiele N."/>
            <person name="van Rossen-Uffink D."/>
            <person name="Oliveira J.V."/>
            <person name="Vesth T.C."/>
            <person name="Visser J."/>
            <person name="Yu J.-H."/>
            <person name="Zhou M."/>
            <person name="Andersen M.R."/>
            <person name="Archer D.B."/>
            <person name="Baker S.E."/>
            <person name="Benoit I."/>
            <person name="Brakhage A.A."/>
            <person name="Braus G.H."/>
            <person name="Fischer R."/>
            <person name="Frisvad J.C."/>
            <person name="Goldman G.H."/>
            <person name="Houbraken J."/>
            <person name="Oakley B."/>
            <person name="Pocsi I."/>
            <person name="Scazzocchio C."/>
            <person name="Seiboth B."/>
            <person name="vanKuyk P.A."/>
            <person name="Wortman J."/>
            <person name="Dyer P.S."/>
            <person name="Grigoriev I.V."/>
        </authorList>
    </citation>
    <scope>NUCLEOTIDE SEQUENCE [LARGE SCALE GENOMIC DNA]</scope>
    <source>
        <strain evidence="8">ATCC 16872 / CBS 172.66 / WB 5094</strain>
    </source>
</reference>
<gene>
    <name evidence="7" type="ORF">ASPACDRAFT_34183</name>
</gene>
<evidence type="ECO:0000313" key="8">
    <source>
        <dbReference type="Proteomes" id="UP000184546"/>
    </source>
</evidence>
<feature type="transmembrane region" description="Helical" evidence="6">
    <location>
        <begin position="151"/>
        <end position="169"/>
    </location>
</feature>
<feature type="transmembrane region" description="Helical" evidence="6">
    <location>
        <begin position="244"/>
        <end position="261"/>
    </location>
</feature>
<proteinExistence type="predicted"/>
<evidence type="ECO:0008006" key="9">
    <source>
        <dbReference type="Google" id="ProtNLM"/>
    </source>
</evidence>
<keyword evidence="8" id="KW-1185">Reference proteome</keyword>
<name>A0A1L9WKG2_ASPA1</name>
<dbReference type="Proteomes" id="UP000184546">
    <property type="component" value="Unassembled WGS sequence"/>
</dbReference>
<evidence type="ECO:0000256" key="5">
    <source>
        <dbReference type="SAM" id="MobiDB-lite"/>
    </source>
</evidence>